<dbReference type="Proteomes" id="UP000318405">
    <property type="component" value="Unassembled WGS sequence"/>
</dbReference>
<keyword evidence="4 5" id="KW-0472">Membrane</keyword>
<dbReference type="PANTHER" id="PTHR23501:SF197">
    <property type="entry name" value="COMD"/>
    <property type="match status" value="1"/>
</dbReference>
<dbReference type="OrthoDB" id="9807274at2"/>
<feature type="transmembrane region" description="Helical" evidence="5">
    <location>
        <begin position="190"/>
        <end position="211"/>
    </location>
</feature>
<evidence type="ECO:0000313" key="8">
    <source>
        <dbReference type="Proteomes" id="UP000318405"/>
    </source>
</evidence>
<dbReference type="InterPro" id="IPR036259">
    <property type="entry name" value="MFS_trans_sf"/>
</dbReference>
<feature type="transmembrane region" description="Helical" evidence="5">
    <location>
        <begin position="349"/>
        <end position="372"/>
    </location>
</feature>
<organism evidence="7 8">
    <name type="scientific">Verticiella sediminum</name>
    <dbReference type="NCBI Taxonomy" id="1247510"/>
    <lineage>
        <taxon>Bacteria</taxon>
        <taxon>Pseudomonadati</taxon>
        <taxon>Pseudomonadota</taxon>
        <taxon>Betaproteobacteria</taxon>
        <taxon>Burkholderiales</taxon>
        <taxon>Alcaligenaceae</taxon>
        <taxon>Verticiella</taxon>
    </lineage>
</organism>
<dbReference type="InterPro" id="IPR011701">
    <property type="entry name" value="MFS"/>
</dbReference>
<protein>
    <submittedName>
        <fullName evidence="7">MFS transporter</fullName>
    </submittedName>
</protein>
<dbReference type="Gene3D" id="1.20.1720.10">
    <property type="entry name" value="Multidrug resistance protein D"/>
    <property type="match status" value="1"/>
</dbReference>
<gene>
    <name evidence="7" type="ORF">FOZ76_25500</name>
</gene>
<feature type="transmembrane region" description="Helical" evidence="5">
    <location>
        <begin position="290"/>
        <end position="311"/>
    </location>
</feature>
<accession>A0A556A8F3</accession>
<comment type="caution">
    <text evidence="7">The sequence shown here is derived from an EMBL/GenBank/DDBJ whole genome shotgun (WGS) entry which is preliminary data.</text>
</comment>
<dbReference type="PANTHER" id="PTHR23501">
    <property type="entry name" value="MAJOR FACILITATOR SUPERFAMILY"/>
    <property type="match status" value="1"/>
</dbReference>
<feature type="transmembrane region" description="Helical" evidence="5">
    <location>
        <begin position="35"/>
        <end position="53"/>
    </location>
</feature>
<evidence type="ECO:0000259" key="6">
    <source>
        <dbReference type="PROSITE" id="PS50850"/>
    </source>
</evidence>
<name>A0A556A8F3_9BURK</name>
<reference evidence="7 8" key="1">
    <citation type="submission" date="2019-07" db="EMBL/GenBank/DDBJ databases">
        <title>Qingshengfaniella alkalisoli gen. nov., sp. nov., isolated from saline soil.</title>
        <authorList>
            <person name="Xu L."/>
            <person name="Huang X.-X."/>
            <person name="Sun J.-Q."/>
        </authorList>
    </citation>
    <scope>NUCLEOTIDE SEQUENCE [LARGE SCALE GENOMIC DNA]</scope>
    <source>
        <strain evidence="7 8">DSM 27279</strain>
    </source>
</reference>
<feature type="transmembrane region" description="Helical" evidence="5">
    <location>
        <begin position="154"/>
        <end position="174"/>
    </location>
</feature>
<evidence type="ECO:0000256" key="5">
    <source>
        <dbReference type="SAM" id="Phobius"/>
    </source>
</evidence>
<dbReference type="SUPFAM" id="SSF103473">
    <property type="entry name" value="MFS general substrate transporter"/>
    <property type="match status" value="1"/>
</dbReference>
<proteinExistence type="predicted"/>
<feature type="transmembrane region" description="Helical" evidence="5">
    <location>
        <begin position="217"/>
        <end position="237"/>
    </location>
</feature>
<feature type="domain" description="Major facilitator superfamily (MFS) profile" evidence="6">
    <location>
        <begin position="1"/>
        <end position="438"/>
    </location>
</feature>
<feature type="transmembrane region" description="Helical" evidence="5">
    <location>
        <begin position="418"/>
        <end position="437"/>
    </location>
</feature>
<feature type="transmembrane region" description="Helical" evidence="5">
    <location>
        <begin position="65"/>
        <end position="84"/>
    </location>
</feature>
<dbReference type="EMBL" id="VLTJ01000042">
    <property type="protein sequence ID" value="TSH89161.1"/>
    <property type="molecule type" value="Genomic_DNA"/>
</dbReference>
<feature type="transmembrane region" description="Helical" evidence="5">
    <location>
        <begin position="323"/>
        <end position="343"/>
    </location>
</feature>
<evidence type="ECO:0000256" key="4">
    <source>
        <dbReference type="ARBA" id="ARBA00023136"/>
    </source>
</evidence>
<feature type="transmembrane region" description="Helical" evidence="5">
    <location>
        <begin position="122"/>
        <end position="142"/>
    </location>
</feature>
<evidence type="ECO:0000256" key="2">
    <source>
        <dbReference type="ARBA" id="ARBA00022692"/>
    </source>
</evidence>
<dbReference type="GO" id="GO:0005886">
    <property type="term" value="C:plasma membrane"/>
    <property type="evidence" value="ECO:0007669"/>
    <property type="project" value="TreeGrafter"/>
</dbReference>
<dbReference type="GO" id="GO:0022857">
    <property type="term" value="F:transmembrane transporter activity"/>
    <property type="evidence" value="ECO:0007669"/>
    <property type="project" value="InterPro"/>
</dbReference>
<keyword evidence="8" id="KW-1185">Reference proteome</keyword>
<dbReference type="InterPro" id="IPR020846">
    <property type="entry name" value="MFS_dom"/>
</dbReference>
<sequence length="443" mass="46410">MLGVAAVCVLVAFDATIVSTTLPRVAEALGGMSLYAWVGSGYLLATAVTIPVFGRIGDLFGRKRLMLASVIVVAACSIACGLAQSMAQLVIARTLQGVGGGMMIATAFAAPADLLPDPRRRVRWLALLSGSFALASGVGPVLGGTITEAFGWRMAFAVLPIAAVPTFFTILRYFPDLRPEKRASLRQLDWLGGVLLVLALGAPLMALQYGFSNEGHPVAGLALLAVGVLALLALVPYERKVSVPMLPMRVLAQRDARLLNVAGLLVGAVMFIMIYFGPLLLQNVLLVTPAAAGLLMTPLVLCIPIASMLNSYLFPRQSQPQRLMVAGAVLLALGCAGAMALNVGVSPNWAMLAFALSGLGLGLLLPNLTLFMQMIADRRDVGVASALIQTTRAVGSAAGIAAVGVMVSRWSVLGGVRAGMLCCIVACLVVAWLTYNVRMRNLR</sequence>
<keyword evidence="3 5" id="KW-1133">Transmembrane helix</keyword>
<evidence type="ECO:0000256" key="1">
    <source>
        <dbReference type="ARBA" id="ARBA00004141"/>
    </source>
</evidence>
<feature type="transmembrane region" description="Helical" evidence="5">
    <location>
        <begin position="90"/>
        <end position="110"/>
    </location>
</feature>
<feature type="transmembrane region" description="Helical" evidence="5">
    <location>
        <begin position="258"/>
        <end position="278"/>
    </location>
</feature>
<dbReference type="AlphaFoldDB" id="A0A556A8F3"/>
<comment type="subcellular location">
    <subcellularLocation>
        <location evidence="1">Membrane</location>
        <topology evidence="1">Multi-pass membrane protein</topology>
    </subcellularLocation>
</comment>
<dbReference type="Pfam" id="PF07690">
    <property type="entry name" value="MFS_1"/>
    <property type="match status" value="1"/>
</dbReference>
<dbReference type="PROSITE" id="PS50850">
    <property type="entry name" value="MFS"/>
    <property type="match status" value="1"/>
</dbReference>
<evidence type="ECO:0000256" key="3">
    <source>
        <dbReference type="ARBA" id="ARBA00022989"/>
    </source>
</evidence>
<dbReference type="Gene3D" id="1.20.1250.20">
    <property type="entry name" value="MFS general substrate transporter like domains"/>
    <property type="match status" value="1"/>
</dbReference>
<feature type="transmembrane region" description="Helical" evidence="5">
    <location>
        <begin position="393"/>
        <end position="412"/>
    </location>
</feature>
<keyword evidence="2 5" id="KW-0812">Transmembrane</keyword>
<evidence type="ECO:0000313" key="7">
    <source>
        <dbReference type="EMBL" id="TSH89161.1"/>
    </source>
</evidence>